<feature type="region of interest" description="Disordered" evidence="1">
    <location>
        <begin position="1"/>
        <end position="23"/>
    </location>
</feature>
<dbReference type="Pfam" id="PF06013">
    <property type="entry name" value="WXG100"/>
    <property type="match status" value="1"/>
</dbReference>
<reference evidence="3" key="1">
    <citation type="journal article" date="2019" name="Int. J. Syst. Evol. Microbiol.">
        <title>The Global Catalogue of Microorganisms (GCM) 10K type strain sequencing project: providing services to taxonomists for standard genome sequencing and annotation.</title>
        <authorList>
            <consortium name="The Broad Institute Genomics Platform"/>
            <consortium name="The Broad Institute Genome Sequencing Center for Infectious Disease"/>
            <person name="Wu L."/>
            <person name="Ma J."/>
        </authorList>
    </citation>
    <scope>NUCLEOTIDE SEQUENCE [LARGE SCALE GENOMIC DNA]</scope>
    <source>
        <strain evidence="3">KLKA75</strain>
    </source>
</reference>
<dbReference type="Proteomes" id="UP001595872">
    <property type="component" value="Unassembled WGS sequence"/>
</dbReference>
<accession>A0ABV9UAK1</accession>
<keyword evidence="3" id="KW-1185">Reference proteome</keyword>
<evidence type="ECO:0000313" key="2">
    <source>
        <dbReference type="EMBL" id="MFC4912854.1"/>
    </source>
</evidence>
<dbReference type="Gene3D" id="1.10.287.1060">
    <property type="entry name" value="ESAT-6-like"/>
    <property type="match status" value="1"/>
</dbReference>
<dbReference type="SUPFAM" id="SSF140453">
    <property type="entry name" value="EsxAB dimer-like"/>
    <property type="match status" value="1"/>
</dbReference>
<sequence length="127" mass="13593">MRPAHACDAVSKTSSPTGGDTVAGQSAVDRAAMAQAATRIEESANIIKGLQSQLEGHKSNLMSGWAGNASISFDKVFNEFQTDMNKVRTALDGMHQKLSHTKIQYESTEQEQNEAVNKINALLNGGT</sequence>
<dbReference type="InterPro" id="IPR036689">
    <property type="entry name" value="ESAT-6-like_sf"/>
</dbReference>
<evidence type="ECO:0000313" key="3">
    <source>
        <dbReference type="Proteomes" id="UP001595872"/>
    </source>
</evidence>
<name>A0ABV9UAK1_9ACTN</name>
<dbReference type="RefSeq" id="WP_378263203.1">
    <property type="nucleotide sequence ID" value="NZ_JBHSIT010000014.1"/>
</dbReference>
<gene>
    <name evidence="2" type="ORF">ACFPCY_36530</name>
</gene>
<dbReference type="EMBL" id="JBHSIT010000014">
    <property type="protein sequence ID" value="MFC4912854.1"/>
    <property type="molecule type" value="Genomic_DNA"/>
</dbReference>
<protein>
    <submittedName>
        <fullName evidence="2">WXG100 family type VII secretion target</fullName>
    </submittedName>
</protein>
<evidence type="ECO:0000256" key="1">
    <source>
        <dbReference type="SAM" id="MobiDB-lite"/>
    </source>
</evidence>
<proteinExistence type="predicted"/>
<organism evidence="2 3">
    <name type="scientific">Actinomadura gamaensis</name>
    <dbReference type="NCBI Taxonomy" id="1763541"/>
    <lineage>
        <taxon>Bacteria</taxon>
        <taxon>Bacillati</taxon>
        <taxon>Actinomycetota</taxon>
        <taxon>Actinomycetes</taxon>
        <taxon>Streptosporangiales</taxon>
        <taxon>Thermomonosporaceae</taxon>
        <taxon>Actinomadura</taxon>
    </lineage>
</organism>
<comment type="caution">
    <text evidence="2">The sequence shown here is derived from an EMBL/GenBank/DDBJ whole genome shotgun (WGS) entry which is preliminary data.</text>
</comment>
<dbReference type="InterPro" id="IPR010310">
    <property type="entry name" value="T7SS_ESAT-6-like"/>
</dbReference>
<dbReference type="NCBIfam" id="TIGR03930">
    <property type="entry name" value="WXG100_ESAT6"/>
    <property type="match status" value="1"/>
</dbReference>